<dbReference type="InterPro" id="IPR036875">
    <property type="entry name" value="Znf_CCHC_sf"/>
</dbReference>
<keyword evidence="1" id="KW-0862">Zinc</keyword>
<dbReference type="GO" id="GO:0003676">
    <property type="term" value="F:nucleic acid binding"/>
    <property type="evidence" value="ECO:0007669"/>
    <property type="project" value="InterPro"/>
</dbReference>
<protein>
    <recommendedName>
        <fullName evidence="3">CCHC-type domain-containing protein</fullName>
    </recommendedName>
</protein>
<organism evidence="4">
    <name type="scientific">Nicotiana tabacum</name>
    <name type="common">Common tobacco</name>
    <dbReference type="NCBI Taxonomy" id="4097"/>
    <lineage>
        <taxon>Eukaryota</taxon>
        <taxon>Viridiplantae</taxon>
        <taxon>Streptophyta</taxon>
        <taxon>Embryophyta</taxon>
        <taxon>Tracheophyta</taxon>
        <taxon>Spermatophyta</taxon>
        <taxon>Magnoliopsida</taxon>
        <taxon>eudicotyledons</taxon>
        <taxon>Gunneridae</taxon>
        <taxon>Pentapetalae</taxon>
        <taxon>asterids</taxon>
        <taxon>lamiids</taxon>
        <taxon>Solanales</taxon>
        <taxon>Solanaceae</taxon>
        <taxon>Nicotianoideae</taxon>
        <taxon>Nicotianeae</taxon>
        <taxon>Nicotiana</taxon>
    </lineage>
</organism>
<dbReference type="RefSeq" id="XP_016433328.1">
    <property type="nucleotide sequence ID" value="XM_016577842.1"/>
</dbReference>
<dbReference type="KEGG" id="nta:107759831"/>
<feature type="compositionally biased region" description="Low complexity" evidence="2">
    <location>
        <begin position="34"/>
        <end position="44"/>
    </location>
</feature>
<keyword evidence="1" id="KW-0479">Metal-binding</keyword>
<dbReference type="AlphaFoldDB" id="A0A1S3X0W3"/>
<feature type="compositionally biased region" description="Polar residues" evidence="2">
    <location>
        <begin position="70"/>
        <end position="81"/>
    </location>
</feature>
<proteinExistence type="predicted"/>
<reference evidence="4" key="1">
    <citation type="submission" date="2025-08" db="UniProtKB">
        <authorList>
            <consortium name="RefSeq"/>
        </authorList>
    </citation>
    <scope>IDENTIFICATION</scope>
</reference>
<dbReference type="GO" id="GO:0008270">
    <property type="term" value="F:zinc ion binding"/>
    <property type="evidence" value="ECO:0007669"/>
    <property type="project" value="UniProtKB-KW"/>
</dbReference>
<gene>
    <name evidence="4" type="primary">LOC107759831</name>
</gene>
<dbReference type="InterPro" id="IPR001878">
    <property type="entry name" value="Znf_CCHC"/>
</dbReference>
<feature type="compositionally biased region" description="Low complexity" evidence="2">
    <location>
        <begin position="82"/>
        <end position="103"/>
    </location>
</feature>
<dbReference type="OrthoDB" id="3267956at2759"/>
<dbReference type="Gene3D" id="4.10.60.10">
    <property type="entry name" value="Zinc finger, CCHC-type"/>
    <property type="match status" value="1"/>
</dbReference>
<keyword evidence="1" id="KW-0863">Zinc-finger</keyword>
<name>A0A1S3X0W3_TOBAC</name>
<dbReference type="PaxDb" id="4097-A0A1S3X0W3"/>
<feature type="compositionally biased region" description="Basic and acidic residues" evidence="2">
    <location>
        <begin position="17"/>
        <end position="31"/>
    </location>
</feature>
<dbReference type="OMA" id="PIHTARH"/>
<sequence>MTGVRFDEVVDIARSVELVRRQEREEREAKRPRSSGGFSSASSGVQPYYSRDRSSRPIHTARHIPRGSSVRHSSYSGRRAQSSFSVLTSQSSYHASSAQGSSGNYSDHQGQQLSQRRVCFECGELSHLKKDCPRLLDRVP</sequence>
<evidence type="ECO:0000256" key="2">
    <source>
        <dbReference type="SAM" id="MobiDB-lite"/>
    </source>
</evidence>
<evidence type="ECO:0000313" key="4">
    <source>
        <dbReference type="RefSeq" id="XP_016433328.1"/>
    </source>
</evidence>
<evidence type="ECO:0000259" key="3">
    <source>
        <dbReference type="PROSITE" id="PS50158"/>
    </source>
</evidence>
<accession>A0A1S3X0W3</accession>
<feature type="region of interest" description="Disordered" evidence="2">
    <location>
        <begin position="17"/>
        <end position="110"/>
    </location>
</feature>
<evidence type="ECO:0000256" key="1">
    <source>
        <dbReference type="PROSITE-ProRule" id="PRU00047"/>
    </source>
</evidence>
<dbReference type="PROSITE" id="PS50158">
    <property type="entry name" value="ZF_CCHC"/>
    <property type="match status" value="1"/>
</dbReference>
<feature type="domain" description="CCHC-type" evidence="3">
    <location>
        <begin position="119"/>
        <end position="134"/>
    </location>
</feature>
<dbReference type="SUPFAM" id="SSF57756">
    <property type="entry name" value="Retrovirus zinc finger-like domains"/>
    <property type="match status" value="1"/>
</dbReference>